<feature type="compositionally biased region" description="Low complexity" evidence="1">
    <location>
        <begin position="70"/>
        <end position="80"/>
    </location>
</feature>
<feature type="region of interest" description="Disordered" evidence="1">
    <location>
        <begin position="64"/>
        <end position="100"/>
    </location>
</feature>
<dbReference type="Proteomes" id="UP000837857">
    <property type="component" value="Chromosome 7"/>
</dbReference>
<keyword evidence="3" id="KW-1185">Reference proteome</keyword>
<organism evidence="2 3">
    <name type="scientific">Iphiclides podalirius</name>
    <name type="common">scarce swallowtail</name>
    <dbReference type="NCBI Taxonomy" id="110791"/>
    <lineage>
        <taxon>Eukaryota</taxon>
        <taxon>Metazoa</taxon>
        <taxon>Ecdysozoa</taxon>
        <taxon>Arthropoda</taxon>
        <taxon>Hexapoda</taxon>
        <taxon>Insecta</taxon>
        <taxon>Pterygota</taxon>
        <taxon>Neoptera</taxon>
        <taxon>Endopterygota</taxon>
        <taxon>Lepidoptera</taxon>
        <taxon>Glossata</taxon>
        <taxon>Ditrysia</taxon>
        <taxon>Papilionoidea</taxon>
        <taxon>Papilionidae</taxon>
        <taxon>Papilioninae</taxon>
        <taxon>Iphiclides</taxon>
    </lineage>
</organism>
<dbReference type="EMBL" id="OW152819">
    <property type="protein sequence ID" value="CAH2073672.1"/>
    <property type="molecule type" value="Genomic_DNA"/>
</dbReference>
<feature type="region of interest" description="Disordered" evidence="1">
    <location>
        <begin position="118"/>
        <end position="146"/>
    </location>
</feature>
<accession>A0ABN8J573</accession>
<reference evidence="2" key="1">
    <citation type="submission" date="2022-03" db="EMBL/GenBank/DDBJ databases">
        <authorList>
            <person name="Martin H S."/>
        </authorList>
    </citation>
    <scope>NUCLEOTIDE SEQUENCE</scope>
</reference>
<sequence>MSRFSVGGSRLCRSVVRGASASAPVRGMSSPLGCPPSRRPPVPVFPTLASEALTAVCADAVREGSHPKAGPRAGRAGVIAPPRPPRAARSRRAHCSRTARTSKCTALESSLLVAEDRSRAPSRYRSRDVAPPLPRQRAVTNGNGLTQPQFRDIIDVDILRDKRIPKQSKPDVPLILFALQSGGSWSQSDVVISDETVPRLVKLGRVGRAFRALSCSPLTP</sequence>
<protein>
    <submittedName>
        <fullName evidence="2">Uncharacterized protein</fullName>
    </submittedName>
</protein>
<evidence type="ECO:0000313" key="3">
    <source>
        <dbReference type="Proteomes" id="UP000837857"/>
    </source>
</evidence>
<proteinExistence type="predicted"/>
<gene>
    <name evidence="2" type="ORF">IPOD504_LOCUS15741</name>
</gene>
<feature type="non-terminal residue" evidence="2">
    <location>
        <position position="1"/>
    </location>
</feature>
<evidence type="ECO:0000256" key="1">
    <source>
        <dbReference type="SAM" id="MobiDB-lite"/>
    </source>
</evidence>
<evidence type="ECO:0000313" key="2">
    <source>
        <dbReference type="EMBL" id="CAH2073672.1"/>
    </source>
</evidence>
<feature type="compositionally biased region" description="Basic residues" evidence="1">
    <location>
        <begin position="86"/>
        <end position="97"/>
    </location>
</feature>
<name>A0ABN8J573_9NEOP</name>